<gene>
    <name evidence="2" type="ORF">HII31_02996</name>
</gene>
<dbReference type="OrthoDB" id="275715at2759"/>
<feature type="compositionally biased region" description="Basic residues" evidence="1">
    <location>
        <begin position="240"/>
        <end position="261"/>
    </location>
</feature>
<dbReference type="AlphaFoldDB" id="A0A8H6RQU0"/>
<name>A0A8H6RQU0_9PEZI</name>
<accession>A0A8H6RQU0</accession>
<sequence length="544" mass="58298">MSYLEQYRPPGRSNRSGRSNADNDVFEGLPVKQWGQSYSKVSLAPPQSETEAKKDDKWGEPPMPRDYQLLNPWTQHLLRLARSGKVGTKRKQEADPDEDKPEDEAAEEEPAKNSNLPEERGYVAKKWKPIPEHALEPEHKHFNFLAKKRRGLPSLYGPDVANGVAVPMRKTKVQKTDANGEVAVYEVLVPEGQVLEGEIAESTELADVKPVTAAPGTVIEGVGVANDEGVVVAEHLRPNAPRRNRPPPKKKGGPGRGKKRVTFTNPDGSTYTTIVPNATKIVPQPGQTVKHVAKGEEALADISAEEAAKRAPSQTGEDGEEGDEDDDEEGDDDDDREEGELSDDDAPATGNQTPAKSESNSESQPMEDVRPSQPAPTSQPSAELMFNADVPEPEKAPDQQPETIEPSAARAEPATESVRDASSSPEMPLAKSHSRTASLAEPPPVSLDSEPGAAIEPSTEEPLTAAPPEEAEPDTAAVAKLDDVPPEAVVAEATAEVIEGEPPEPVAEVAAEAVVEESEKFEDGDEDLLGNLEKHIAGDGNGEG</sequence>
<dbReference type="Proteomes" id="UP000660729">
    <property type="component" value="Unassembled WGS sequence"/>
</dbReference>
<feature type="compositionally biased region" description="Low complexity" evidence="1">
    <location>
        <begin position="371"/>
        <end position="382"/>
    </location>
</feature>
<proteinExistence type="predicted"/>
<feature type="compositionally biased region" description="Basic and acidic residues" evidence="1">
    <location>
        <begin position="50"/>
        <end position="59"/>
    </location>
</feature>
<organism evidence="2 3">
    <name type="scientific">Pseudocercospora fuligena</name>
    <dbReference type="NCBI Taxonomy" id="685502"/>
    <lineage>
        <taxon>Eukaryota</taxon>
        <taxon>Fungi</taxon>
        <taxon>Dikarya</taxon>
        <taxon>Ascomycota</taxon>
        <taxon>Pezizomycotina</taxon>
        <taxon>Dothideomycetes</taxon>
        <taxon>Dothideomycetidae</taxon>
        <taxon>Mycosphaerellales</taxon>
        <taxon>Mycosphaerellaceae</taxon>
        <taxon>Pseudocercospora</taxon>
    </lineage>
</organism>
<feature type="region of interest" description="Disordered" evidence="1">
    <location>
        <begin position="1"/>
        <end position="122"/>
    </location>
</feature>
<dbReference type="EMBL" id="JABCIY010000038">
    <property type="protein sequence ID" value="KAF7195678.1"/>
    <property type="molecule type" value="Genomic_DNA"/>
</dbReference>
<keyword evidence="3" id="KW-1185">Reference proteome</keyword>
<feature type="compositionally biased region" description="Low complexity" evidence="1">
    <location>
        <begin position="486"/>
        <end position="497"/>
    </location>
</feature>
<feature type="compositionally biased region" description="Polar residues" evidence="1">
    <location>
        <begin position="349"/>
        <end position="364"/>
    </location>
</feature>
<comment type="caution">
    <text evidence="2">The sequence shown here is derived from an EMBL/GenBank/DDBJ whole genome shotgun (WGS) entry which is preliminary data.</text>
</comment>
<feature type="compositionally biased region" description="Acidic residues" evidence="1">
    <location>
        <begin position="514"/>
        <end position="527"/>
    </location>
</feature>
<evidence type="ECO:0000313" key="2">
    <source>
        <dbReference type="EMBL" id="KAF7195678.1"/>
    </source>
</evidence>
<protein>
    <submittedName>
        <fullName evidence="2">Uncharacterized protein</fullName>
    </submittedName>
</protein>
<evidence type="ECO:0000256" key="1">
    <source>
        <dbReference type="SAM" id="MobiDB-lite"/>
    </source>
</evidence>
<feature type="compositionally biased region" description="Low complexity" evidence="1">
    <location>
        <begin position="456"/>
        <end position="479"/>
    </location>
</feature>
<reference evidence="2" key="1">
    <citation type="submission" date="2020-04" db="EMBL/GenBank/DDBJ databases">
        <title>Draft genome resource of the tomato pathogen Pseudocercospora fuligena.</title>
        <authorList>
            <person name="Zaccaron A."/>
        </authorList>
    </citation>
    <scope>NUCLEOTIDE SEQUENCE</scope>
    <source>
        <strain evidence="2">PF001</strain>
    </source>
</reference>
<feature type="compositionally biased region" description="Polar residues" evidence="1">
    <location>
        <begin position="262"/>
        <end position="276"/>
    </location>
</feature>
<feature type="region of interest" description="Disordered" evidence="1">
    <location>
        <begin position="234"/>
        <end position="527"/>
    </location>
</feature>
<feature type="compositionally biased region" description="Polar residues" evidence="1">
    <location>
        <begin position="34"/>
        <end position="49"/>
    </location>
</feature>
<evidence type="ECO:0000313" key="3">
    <source>
        <dbReference type="Proteomes" id="UP000660729"/>
    </source>
</evidence>
<feature type="compositionally biased region" description="Acidic residues" evidence="1">
    <location>
        <begin position="95"/>
        <end position="108"/>
    </location>
</feature>
<feature type="compositionally biased region" description="Acidic residues" evidence="1">
    <location>
        <begin position="317"/>
        <end position="346"/>
    </location>
</feature>
<feature type="compositionally biased region" description="Low complexity" evidence="1">
    <location>
        <begin position="8"/>
        <end position="20"/>
    </location>
</feature>